<sequence>MVTTGAWGGFHRMGCITRRDILKASLGFGTVMGVGLVGRWPETTTSETSFGDGVNLQPSYFCSANQDIGWDFMSQYSDIQTLRMRIEPFSFSEVDTTVEDAKRWIDEATENGYDVIASYHHYPDNGSSQASALQHAADFWVEHYGTLSQDSAFTINLMNEWGDHNVTASAYASAYNDAIDTVRSGTSYDGEIVCDAPGWGQGTHRLADAVEEIDDDDLVLSVHVYPNAYNATTGEWLRPEHLDVIDETGYPCMIGEFGKYWPTQYSDTADADWLAIVDHATSLGWPVIGWAWNGDTNEQRMNMVEPYWDDECGGPYSESSYFDVIYEKLGSGGNDTGRNDDDGDENGGNSEPTAAIDADATDVSVGDTPSFDASASSEEDGTIERYEWTFGDGTSATGKRVDHAFEEPGEYTVLLTVTDDENATDTDTITVTVTDSAKSAPGAPANLTVVATTTSSLTIEWDGVDDADYYVVSVDGSVDHETPETTATIDELETETGYEIGVSAVDNGGAESATKTVSATTASDDGSDEDDEDRGNGDFDGDLVAEIRASTTSAWVGEHIGFFAVDRTGDDTWPTELDWDLGDGTTASGWYTAYAYDSPGTYTVALTATDDEGTTTTHEVEIAVFRVRRSSPAVRSS</sequence>
<feature type="compositionally biased region" description="Low complexity" evidence="3">
    <location>
        <begin position="510"/>
        <end position="524"/>
    </location>
</feature>
<evidence type="ECO:0000259" key="5">
    <source>
        <dbReference type="PROSITE" id="PS50268"/>
    </source>
</evidence>
<keyword evidence="1" id="KW-0378">Hydrolase</keyword>
<dbReference type="GO" id="GO:0005509">
    <property type="term" value="F:calcium ion binding"/>
    <property type="evidence" value="ECO:0007669"/>
    <property type="project" value="InterPro"/>
</dbReference>
<dbReference type="Proteomes" id="UP000509241">
    <property type="component" value="Chromosome"/>
</dbReference>
<keyword evidence="8" id="KW-1185">Reference proteome</keyword>
<dbReference type="KEGG" id="haly:HYG82_10690"/>
<feature type="domain" description="Cadherin" evidence="5">
    <location>
        <begin position="355"/>
        <end position="446"/>
    </location>
</feature>
<gene>
    <name evidence="7" type="ORF">HYG82_10690</name>
</gene>
<dbReference type="InterPro" id="IPR000601">
    <property type="entry name" value="PKD_dom"/>
</dbReference>
<dbReference type="PROSITE" id="PS50268">
    <property type="entry name" value="CADHERIN_2"/>
    <property type="match status" value="1"/>
</dbReference>
<dbReference type="Pfam" id="PF00150">
    <property type="entry name" value="Cellulase"/>
    <property type="match status" value="1"/>
</dbReference>
<dbReference type="InterPro" id="IPR036116">
    <property type="entry name" value="FN3_sf"/>
</dbReference>
<dbReference type="SUPFAM" id="SSF51445">
    <property type="entry name" value="(Trans)glycosidases"/>
    <property type="match status" value="1"/>
</dbReference>
<feature type="domain" description="PKD" evidence="4">
    <location>
        <begin position="563"/>
        <end position="624"/>
    </location>
</feature>
<feature type="region of interest" description="Disordered" evidence="3">
    <location>
        <begin position="504"/>
        <end position="541"/>
    </location>
</feature>
<dbReference type="SMART" id="SM00089">
    <property type="entry name" value="PKD"/>
    <property type="match status" value="2"/>
</dbReference>
<feature type="region of interest" description="Disordered" evidence="3">
    <location>
        <begin position="332"/>
        <end position="383"/>
    </location>
</feature>
<dbReference type="SMART" id="SM00060">
    <property type="entry name" value="FN3"/>
    <property type="match status" value="1"/>
</dbReference>
<dbReference type="Pfam" id="PF18911">
    <property type="entry name" value="PKD_4"/>
    <property type="match status" value="2"/>
</dbReference>
<dbReference type="GO" id="GO:0007156">
    <property type="term" value="P:homophilic cell adhesion via plasma membrane adhesion molecules"/>
    <property type="evidence" value="ECO:0007669"/>
    <property type="project" value="InterPro"/>
</dbReference>
<dbReference type="GO" id="GO:0000272">
    <property type="term" value="P:polysaccharide catabolic process"/>
    <property type="evidence" value="ECO:0007669"/>
    <property type="project" value="InterPro"/>
</dbReference>
<evidence type="ECO:0000259" key="6">
    <source>
        <dbReference type="PROSITE" id="PS50853"/>
    </source>
</evidence>
<dbReference type="EMBL" id="CP058601">
    <property type="protein sequence ID" value="QLG49293.1"/>
    <property type="molecule type" value="Genomic_DNA"/>
</dbReference>
<dbReference type="InterPro" id="IPR003961">
    <property type="entry name" value="FN3_dom"/>
</dbReference>
<dbReference type="Gene3D" id="6.10.250.2590">
    <property type="match status" value="1"/>
</dbReference>
<protein>
    <submittedName>
        <fullName evidence="7">PKD domain-containing protein</fullName>
    </submittedName>
</protein>
<name>A0A7D5GNE5_9EURY</name>
<evidence type="ECO:0000256" key="3">
    <source>
        <dbReference type="SAM" id="MobiDB-lite"/>
    </source>
</evidence>
<organism evidence="7 8">
    <name type="scientific">Natrinema halophilum</name>
    <dbReference type="NCBI Taxonomy" id="1699371"/>
    <lineage>
        <taxon>Archaea</taxon>
        <taxon>Methanobacteriati</taxon>
        <taxon>Methanobacteriota</taxon>
        <taxon>Stenosarchaea group</taxon>
        <taxon>Halobacteria</taxon>
        <taxon>Halobacteriales</taxon>
        <taxon>Natrialbaceae</taxon>
        <taxon>Natrinema</taxon>
    </lineage>
</organism>
<dbReference type="InterPro" id="IPR017853">
    <property type="entry name" value="GH"/>
</dbReference>
<reference evidence="7 8" key="1">
    <citation type="submission" date="2020-07" db="EMBL/GenBank/DDBJ databases">
        <authorList>
            <person name="Cui H."/>
        </authorList>
    </citation>
    <scope>NUCLEOTIDE SEQUENCE [LARGE SCALE GENOMIC DNA]</scope>
    <source>
        <strain evidence="7 8">YPL8</strain>
    </source>
</reference>
<dbReference type="PROSITE" id="PS50093">
    <property type="entry name" value="PKD"/>
    <property type="match status" value="2"/>
</dbReference>
<evidence type="ECO:0000313" key="7">
    <source>
        <dbReference type="EMBL" id="QLG49293.1"/>
    </source>
</evidence>
<dbReference type="PROSITE" id="PS50853">
    <property type="entry name" value="FN3"/>
    <property type="match status" value="1"/>
</dbReference>
<dbReference type="Pfam" id="PF00041">
    <property type="entry name" value="fn3"/>
    <property type="match status" value="1"/>
</dbReference>
<dbReference type="InterPro" id="IPR002126">
    <property type="entry name" value="Cadherin-like_dom"/>
</dbReference>
<dbReference type="Gene3D" id="3.20.20.80">
    <property type="entry name" value="Glycosidases"/>
    <property type="match status" value="1"/>
</dbReference>
<keyword evidence="2" id="KW-0326">Glycosidase</keyword>
<dbReference type="CDD" id="cd00146">
    <property type="entry name" value="PKD"/>
    <property type="match status" value="2"/>
</dbReference>
<evidence type="ECO:0000256" key="2">
    <source>
        <dbReference type="ARBA" id="ARBA00023295"/>
    </source>
</evidence>
<dbReference type="GO" id="GO:0016020">
    <property type="term" value="C:membrane"/>
    <property type="evidence" value="ECO:0007669"/>
    <property type="project" value="InterPro"/>
</dbReference>
<feature type="compositionally biased region" description="Acidic residues" evidence="3">
    <location>
        <begin position="525"/>
        <end position="541"/>
    </location>
</feature>
<dbReference type="GO" id="GO:0004553">
    <property type="term" value="F:hydrolase activity, hydrolyzing O-glycosyl compounds"/>
    <property type="evidence" value="ECO:0007669"/>
    <property type="project" value="InterPro"/>
</dbReference>
<feature type="domain" description="PKD" evidence="4">
    <location>
        <begin position="352"/>
        <end position="438"/>
    </location>
</feature>
<dbReference type="InterPro" id="IPR022409">
    <property type="entry name" value="PKD/Chitinase_dom"/>
</dbReference>
<proteinExistence type="predicted"/>
<dbReference type="Gene3D" id="2.60.40.10">
    <property type="entry name" value="Immunoglobulins"/>
    <property type="match status" value="3"/>
</dbReference>
<dbReference type="InterPro" id="IPR001547">
    <property type="entry name" value="Glyco_hydro_5"/>
</dbReference>
<dbReference type="RefSeq" id="WP_179261028.1">
    <property type="nucleotide sequence ID" value="NZ_CP058601.1"/>
</dbReference>
<dbReference type="CDD" id="cd00063">
    <property type="entry name" value="FN3"/>
    <property type="match status" value="1"/>
</dbReference>
<dbReference type="OrthoDB" id="269553at2157"/>
<feature type="domain" description="Fibronectin type-III" evidence="6">
    <location>
        <begin position="443"/>
        <end position="524"/>
    </location>
</feature>
<dbReference type="SUPFAM" id="SSF49265">
    <property type="entry name" value="Fibronectin type III"/>
    <property type="match status" value="1"/>
</dbReference>
<dbReference type="GeneID" id="56033763"/>
<dbReference type="InterPro" id="IPR013783">
    <property type="entry name" value="Ig-like_fold"/>
</dbReference>
<evidence type="ECO:0000259" key="4">
    <source>
        <dbReference type="PROSITE" id="PS50093"/>
    </source>
</evidence>
<dbReference type="InterPro" id="IPR035986">
    <property type="entry name" value="PKD_dom_sf"/>
</dbReference>
<accession>A0A7D5GNE5</accession>
<dbReference type="SUPFAM" id="SSF49299">
    <property type="entry name" value="PKD domain"/>
    <property type="match status" value="2"/>
</dbReference>
<dbReference type="AlphaFoldDB" id="A0A7D5GNE5"/>
<evidence type="ECO:0000313" key="8">
    <source>
        <dbReference type="Proteomes" id="UP000509241"/>
    </source>
</evidence>
<evidence type="ECO:0000256" key="1">
    <source>
        <dbReference type="ARBA" id="ARBA00022801"/>
    </source>
</evidence>